<dbReference type="STRING" id="1090615.SAMN04515671_0475"/>
<dbReference type="InterPro" id="IPR029063">
    <property type="entry name" value="SAM-dependent_MTases_sf"/>
</dbReference>
<dbReference type="RefSeq" id="WP_090474409.1">
    <property type="nucleotide sequence ID" value="NZ_LT629710.1"/>
</dbReference>
<dbReference type="Gene3D" id="3.40.50.150">
    <property type="entry name" value="Vaccinia Virus protein VP39"/>
    <property type="match status" value="1"/>
</dbReference>
<protein>
    <submittedName>
        <fullName evidence="1">Methyltransferase domain-containing protein</fullName>
    </submittedName>
</protein>
<sequence length="257" mass="28088">MTDTSFSATPRGAKQAAAPLTPRGALRWPLIKRAMKLARPETTLEIGCGQGAMGARLVGLTPSFLAVEPDPTSFEIARARIEPRGGQVRNELTTDLPPGTTFDAVCAFEVLEHLEDDEAALAEWAHLVRPGGHLILSVPAWQHMFGTWDKAVGHYRRYSPAELSDKLRAAGFEPVTVRLYGWPLAFALEAIRNRVADGSPQLEDSTTDQTAHSGRWLQPSKRLSSLIITVGIAPFQWLQRLVPGKGNGLVALARRVR</sequence>
<dbReference type="EMBL" id="LT629710">
    <property type="protein sequence ID" value="SDO29834.1"/>
    <property type="molecule type" value="Genomic_DNA"/>
</dbReference>
<dbReference type="CDD" id="cd02440">
    <property type="entry name" value="AdoMet_MTases"/>
    <property type="match status" value="1"/>
</dbReference>
<evidence type="ECO:0000313" key="2">
    <source>
        <dbReference type="Proteomes" id="UP000198741"/>
    </source>
</evidence>
<dbReference type="Pfam" id="PF13489">
    <property type="entry name" value="Methyltransf_23"/>
    <property type="match status" value="1"/>
</dbReference>
<dbReference type="AlphaFoldDB" id="A0A1H0IEJ6"/>
<proteinExistence type="predicted"/>
<dbReference type="GO" id="GO:0008168">
    <property type="term" value="F:methyltransferase activity"/>
    <property type="evidence" value="ECO:0007669"/>
    <property type="project" value="UniProtKB-KW"/>
</dbReference>
<dbReference type="PANTHER" id="PTHR43861">
    <property type="entry name" value="TRANS-ACONITATE 2-METHYLTRANSFERASE-RELATED"/>
    <property type="match status" value="1"/>
</dbReference>
<reference evidence="1 2" key="1">
    <citation type="submission" date="2016-10" db="EMBL/GenBank/DDBJ databases">
        <authorList>
            <person name="de Groot N.N."/>
        </authorList>
    </citation>
    <scope>NUCLEOTIDE SEQUENCE [LARGE SCALE GENOMIC DNA]</scope>
    <source>
        <strain evidence="2">P4-7,KCTC 19426,CECT 7604</strain>
    </source>
</reference>
<dbReference type="GO" id="GO:0032259">
    <property type="term" value="P:methylation"/>
    <property type="evidence" value="ECO:0007669"/>
    <property type="project" value="UniProtKB-KW"/>
</dbReference>
<dbReference type="SUPFAM" id="SSF53335">
    <property type="entry name" value="S-adenosyl-L-methionine-dependent methyltransferases"/>
    <property type="match status" value="1"/>
</dbReference>
<gene>
    <name evidence="1" type="ORF">SAMN04515671_0475</name>
</gene>
<keyword evidence="1" id="KW-0489">Methyltransferase</keyword>
<keyword evidence="2" id="KW-1185">Reference proteome</keyword>
<keyword evidence="1" id="KW-0808">Transferase</keyword>
<dbReference type="OrthoDB" id="9810247at2"/>
<evidence type="ECO:0000313" key="1">
    <source>
        <dbReference type="EMBL" id="SDO29834.1"/>
    </source>
</evidence>
<accession>A0A1H0IEJ6</accession>
<dbReference type="Proteomes" id="UP000198741">
    <property type="component" value="Chromosome I"/>
</dbReference>
<name>A0A1H0IEJ6_9ACTN</name>
<organism evidence="1 2">
    <name type="scientific">Nakamurella panacisegetis</name>
    <dbReference type="NCBI Taxonomy" id="1090615"/>
    <lineage>
        <taxon>Bacteria</taxon>
        <taxon>Bacillati</taxon>
        <taxon>Actinomycetota</taxon>
        <taxon>Actinomycetes</taxon>
        <taxon>Nakamurellales</taxon>
        <taxon>Nakamurellaceae</taxon>
        <taxon>Nakamurella</taxon>
    </lineage>
</organism>